<evidence type="ECO:0000259" key="9">
    <source>
        <dbReference type="Pfam" id="PF04413"/>
    </source>
</evidence>
<keyword evidence="5 8" id="KW-0808">Transferase</keyword>
<comment type="similarity">
    <text evidence="8">Belongs to the glycosyltransferase group 1 family.</text>
</comment>
<evidence type="ECO:0000313" key="10">
    <source>
        <dbReference type="EMBL" id="MFD1342635.1"/>
    </source>
</evidence>
<protein>
    <recommendedName>
        <fullName evidence="4 8">3-deoxy-D-manno-octulosonic acid transferase</fullName>
        <shortName evidence="8">Kdo transferase</shortName>
        <ecNumber evidence="3 8">2.4.99.12</ecNumber>
    </recommendedName>
    <alternativeName>
        <fullName evidence="6 8">Lipid IV(A) 3-deoxy-D-manno-octulosonic acid transferase</fullName>
    </alternativeName>
</protein>
<keyword evidence="11" id="KW-1185">Reference proteome</keyword>
<dbReference type="GO" id="GO:0016740">
    <property type="term" value="F:transferase activity"/>
    <property type="evidence" value="ECO:0007669"/>
    <property type="project" value="UniProtKB-KW"/>
</dbReference>
<comment type="subcellular location">
    <subcellularLocation>
        <location evidence="8">Cell membrane</location>
    </subcellularLocation>
</comment>
<comment type="caution">
    <text evidence="10">The sequence shown here is derived from an EMBL/GenBank/DDBJ whole genome shotgun (WGS) entry which is preliminary data.</text>
</comment>
<evidence type="ECO:0000256" key="6">
    <source>
        <dbReference type="ARBA" id="ARBA00031445"/>
    </source>
</evidence>
<evidence type="ECO:0000313" key="11">
    <source>
        <dbReference type="Proteomes" id="UP001597135"/>
    </source>
</evidence>
<name>A0ABW3ZHK7_9RHOB</name>
<dbReference type="EMBL" id="JBHTMU010000014">
    <property type="protein sequence ID" value="MFD1342635.1"/>
    <property type="molecule type" value="Genomic_DNA"/>
</dbReference>
<organism evidence="10 11">
    <name type="scientific">Litorisediminicola beolgyonensis</name>
    <dbReference type="NCBI Taxonomy" id="1173614"/>
    <lineage>
        <taxon>Bacteria</taxon>
        <taxon>Pseudomonadati</taxon>
        <taxon>Pseudomonadota</taxon>
        <taxon>Alphaproteobacteria</taxon>
        <taxon>Rhodobacterales</taxon>
        <taxon>Paracoccaceae</taxon>
        <taxon>Litorisediminicola</taxon>
    </lineage>
</organism>
<dbReference type="Pfam" id="PF04413">
    <property type="entry name" value="Glycos_transf_N"/>
    <property type="match status" value="1"/>
</dbReference>
<accession>A0ABW3ZHK7</accession>
<dbReference type="EC" id="2.4.99.12" evidence="3 8"/>
<evidence type="ECO:0000256" key="4">
    <source>
        <dbReference type="ARBA" id="ARBA00019077"/>
    </source>
</evidence>
<keyword evidence="8" id="KW-0472">Membrane</keyword>
<dbReference type="Gene3D" id="3.40.50.2000">
    <property type="entry name" value="Glycogen Phosphorylase B"/>
    <property type="match status" value="1"/>
</dbReference>
<dbReference type="Proteomes" id="UP001597135">
    <property type="component" value="Unassembled WGS sequence"/>
</dbReference>
<dbReference type="SUPFAM" id="SSF53756">
    <property type="entry name" value="UDP-Glycosyltransferase/glycogen phosphorylase"/>
    <property type="match status" value="1"/>
</dbReference>
<evidence type="ECO:0000256" key="7">
    <source>
        <dbReference type="ARBA" id="ARBA00049183"/>
    </source>
</evidence>
<dbReference type="InterPro" id="IPR038107">
    <property type="entry name" value="Glycos_transf_N_sf"/>
</dbReference>
<evidence type="ECO:0000256" key="2">
    <source>
        <dbReference type="ARBA" id="ARBA00004713"/>
    </source>
</evidence>
<dbReference type="RefSeq" id="WP_386802882.1">
    <property type="nucleotide sequence ID" value="NZ_JBHTMU010000014.1"/>
</dbReference>
<dbReference type="InterPro" id="IPR007507">
    <property type="entry name" value="Glycos_transf_N"/>
</dbReference>
<sequence length="397" mass="41967">MPRRAFSLRAYLALARARGAAGPGPDAPERPKGALLWLHACSRADTAPLETLAQRMIQQRPDLSLLRTGAWEQPDLTLPADTPSDAARFHATWRPDLGVWSGYDLSPALIAAATGPMILVNAGEEPFSTPAARWMPDAAPATLQLFSQIYATSAEASRALRRSGVESARIRAAGPLTDIPPALDCSDTAHEETAQILAARPLWLAARLRAPEARAVIDAHLRAARLAHRLLLVIVPQTVEDAAEAEAVARDSGARLCLWDADEMPDENTQILLCGDASELGLWYRLAPLSFLGGSLMPGEGGTNPFEAAALGSAILYGPNVGRHLTAYTRLVDAGAARIVRDTDSLGGAVAQLVAPDRAAAMAMAGWEIVSQGAEVTDAIIDAAFELIDAPPAPEVA</sequence>
<evidence type="ECO:0000256" key="3">
    <source>
        <dbReference type="ARBA" id="ARBA00012621"/>
    </source>
</evidence>
<dbReference type="InterPro" id="IPR039901">
    <property type="entry name" value="Kdotransferase"/>
</dbReference>
<comment type="pathway">
    <text evidence="2 8">Bacterial outer membrane biogenesis; LPS core biosynthesis.</text>
</comment>
<evidence type="ECO:0000256" key="5">
    <source>
        <dbReference type="ARBA" id="ARBA00022679"/>
    </source>
</evidence>
<keyword evidence="8" id="KW-1003">Cell membrane</keyword>
<feature type="domain" description="3-deoxy-D-manno-octulosonic-acid transferase N-terminal" evidence="9">
    <location>
        <begin position="30"/>
        <end position="175"/>
    </location>
</feature>
<evidence type="ECO:0000256" key="8">
    <source>
        <dbReference type="RuleBase" id="RU365103"/>
    </source>
</evidence>
<proteinExistence type="inferred from homology"/>
<keyword evidence="8" id="KW-0448">Lipopolysaccharide biosynthesis</keyword>
<reference evidence="11" key="1">
    <citation type="journal article" date="2019" name="Int. J. Syst. Evol. Microbiol.">
        <title>The Global Catalogue of Microorganisms (GCM) 10K type strain sequencing project: providing services to taxonomists for standard genome sequencing and annotation.</title>
        <authorList>
            <consortium name="The Broad Institute Genomics Platform"/>
            <consortium name="The Broad Institute Genome Sequencing Center for Infectious Disease"/>
            <person name="Wu L."/>
            <person name="Ma J."/>
        </authorList>
    </citation>
    <scope>NUCLEOTIDE SEQUENCE [LARGE SCALE GENOMIC DNA]</scope>
    <source>
        <strain evidence="11">CCUG 62953</strain>
    </source>
</reference>
<comment type="catalytic activity">
    <reaction evidence="7 8">
        <text>lipid IVA (E. coli) + CMP-3-deoxy-beta-D-manno-octulosonate = alpha-Kdo-(2-&gt;6)-lipid IVA (E. coli) + CMP + H(+)</text>
        <dbReference type="Rhea" id="RHEA:28066"/>
        <dbReference type="ChEBI" id="CHEBI:15378"/>
        <dbReference type="ChEBI" id="CHEBI:58603"/>
        <dbReference type="ChEBI" id="CHEBI:60364"/>
        <dbReference type="ChEBI" id="CHEBI:60377"/>
        <dbReference type="ChEBI" id="CHEBI:85987"/>
        <dbReference type="EC" id="2.4.99.12"/>
    </reaction>
</comment>
<gene>
    <name evidence="10" type="ORF">ACFQ4E_09420</name>
</gene>
<dbReference type="PANTHER" id="PTHR42755:SF1">
    <property type="entry name" value="3-DEOXY-D-MANNO-OCTULOSONIC ACID TRANSFERASE, MITOCHONDRIAL-RELATED"/>
    <property type="match status" value="1"/>
</dbReference>
<dbReference type="PANTHER" id="PTHR42755">
    <property type="entry name" value="3-DEOXY-MANNO-OCTULOSONATE CYTIDYLYLTRANSFERASE"/>
    <property type="match status" value="1"/>
</dbReference>
<evidence type="ECO:0000256" key="1">
    <source>
        <dbReference type="ARBA" id="ARBA00003394"/>
    </source>
</evidence>
<comment type="function">
    <text evidence="1 8">Involved in lipopolysaccharide (LPS) biosynthesis. Catalyzes the transfer of 3-deoxy-D-manno-octulosonate (Kdo) residue(s) from CMP-Kdo to lipid IV(A), the tetraacyldisaccharide-1,4'-bisphosphate precursor of lipid A.</text>
</comment>
<dbReference type="Gene3D" id="3.40.50.11720">
    <property type="entry name" value="3-Deoxy-D-manno-octulosonic-acid transferase, N-terminal domain"/>
    <property type="match status" value="1"/>
</dbReference>